<evidence type="ECO:0000259" key="2">
    <source>
        <dbReference type="PROSITE" id="PS01148"/>
    </source>
</evidence>
<dbReference type="InterPro" id="IPR001455">
    <property type="entry name" value="TusA-like"/>
</dbReference>
<evidence type="ECO:0000256" key="1">
    <source>
        <dbReference type="ARBA" id="ARBA00008984"/>
    </source>
</evidence>
<reference evidence="4" key="1">
    <citation type="journal article" date="2019" name="Int. J. Syst. Evol. Microbiol.">
        <title>The Global Catalogue of Microorganisms (GCM) 10K type strain sequencing project: providing services to taxonomists for standard genome sequencing and annotation.</title>
        <authorList>
            <consortium name="The Broad Institute Genomics Platform"/>
            <consortium name="The Broad Institute Genome Sequencing Center for Infectious Disease"/>
            <person name="Wu L."/>
            <person name="Ma J."/>
        </authorList>
    </citation>
    <scope>NUCLEOTIDE SEQUENCE [LARGE SCALE GENOMIC DNA]</scope>
    <source>
        <strain evidence="4">CGMCC 1.12922</strain>
    </source>
</reference>
<organism evidence="3 4">
    <name type="scientific">Sinisalibacter lacisalsi</name>
    <dbReference type="NCBI Taxonomy" id="1526570"/>
    <lineage>
        <taxon>Bacteria</taxon>
        <taxon>Pseudomonadati</taxon>
        <taxon>Pseudomonadota</taxon>
        <taxon>Alphaproteobacteria</taxon>
        <taxon>Rhodobacterales</taxon>
        <taxon>Roseobacteraceae</taxon>
        <taxon>Sinisalibacter</taxon>
    </lineage>
</organism>
<dbReference type="InterPro" id="IPR036868">
    <property type="entry name" value="TusA-like_sf"/>
</dbReference>
<protein>
    <recommendedName>
        <fullName evidence="2">UPF0033 domain-containing protein</fullName>
    </recommendedName>
</protein>
<comment type="caution">
    <text evidence="3">The sequence shown here is derived from an EMBL/GenBank/DDBJ whole genome shotgun (WGS) entry which is preliminary data.</text>
</comment>
<dbReference type="Proteomes" id="UP000617355">
    <property type="component" value="Unassembled WGS sequence"/>
</dbReference>
<evidence type="ECO:0000313" key="3">
    <source>
        <dbReference type="EMBL" id="GGD22041.1"/>
    </source>
</evidence>
<keyword evidence="4" id="KW-1185">Reference proteome</keyword>
<comment type="similarity">
    <text evidence="1">Belongs to the sulfur carrier protein TusA family.</text>
</comment>
<dbReference type="EMBL" id="BMGI01000001">
    <property type="protein sequence ID" value="GGD22041.1"/>
    <property type="molecule type" value="Genomic_DNA"/>
</dbReference>
<evidence type="ECO:0000313" key="4">
    <source>
        <dbReference type="Proteomes" id="UP000617355"/>
    </source>
</evidence>
<proteinExistence type="inferred from homology"/>
<dbReference type="PANTHER" id="PTHR33279:SF6">
    <property type="entry name" value="SULFUR CARRIER PROTEIN YEDF-RELATED"/>
    <property type="match status" value="1"/>
</dbReference>
<dbReference type="RefSeq" id="WP_188525856.1">
    <property type="nucleotide sequence ID" value="NZ_BMGI01000001.1"/>
</dbReference>
<feature type="domain" description="UPF0033" evidence="2">
    <location>
        <begin position="33"/>
        <end position="57"/>
    </location>
</feature>
<accession>A0ABQ1QBE9</accession>
<dbReference type="PROSITE" id="PS01148">
    <property type="entry name" value="UPF0033"/>
    <property type="match status" value="1"/>
</dbReference>
<dbReference type="CDD" id="cd00291">
    <property type="entry name" value="SirA_YedF_YeeD"/>
    <property type="match status" value="1"/>
</dbReference>
<gene>
    <name evidence="3" type="ORF">GCM10011358_03160</name>
</gene>
<sequence length="101" mass="10715">MGLFGKKKAAESTGPVGEAKLSNGTVISIAQSVDCLGDSCPRPQLMTKKAVGQVGSGNVVEVILDNPSSVEALPPMCDEMGAKHLETIQEPRCWKVYIQKD</sequence>
<dbReference type="Gene3D" id="3.30.110.40">
    <property type="entry name" value="TusA-like domain"/>
    <property type="match status" value="1"/>
</dbReference>
<name>A0ABQ1QBE9_9RHOB</name>
<dbReference type="PANTHER" id="PTHR33279">
    <property type="entry name" value="SULFUR CARRIER PROTEIN YEDF-RELATED"/>
    <property type="match status" value="1"/>
</dbReference>
<dbReference type="Pfam" id="PF01206">
    <property type="entry name" value="TusA"/>
    <property type="match status" value="1"/>
</dbReference>
<dbReference type="SUPFAM" id="SSF64307">
    <property type="entry name" value="SirA-like"/>
    <property type="match status" value="1"/>
</dbReference>